<proteinExistence type="predicted"/>
<name>A0ABN3CER8_9ACTN</name>
<sequence length="383" mass="42349">MSVVLAVLGVVASIAGIVQTVVVIIERAERKRRELQTATSERTRDSVSGRTVLRRKDAASHIEPPWNPDLVGSSWRSALAYLLGFVGGLIFRRDQRPDVRFHAVQSILIDIVAVVSFLVTLVLVGVYASIRYQGTQAEIPSDDLVMWTWALASMLGPPALHLLLTILTLTGRSPRVPLLWKVAATVTARPAEDTSRIPNLASPLSSRPLPRQPEGTAVAKTTSTAHAFDPVWGRIERYAGEAFRLRRGGTFTYRLRDNEVYPDRTKIGIHRSNFVRAWERRPLSGPGQLSKDIIGPSYVYAILTDSRIAAEEGSVARHMSTELIEERPYESALHHGRRAAQGRCSWHGRTCEESVVASVLTRDKGGETWHAVCQRALSALRGD</sequence>
<evidence type="ECO:0000313" key="4">
    <source>
        <dbReference type="Proteomes" id="UP001499843"/>
    </source>
</evidence>
<feature type="region of interest" description="Disordered" evidence="1">
    <location>
        <begin position="194"/>
        <end position="220"/>
    </location>
</feature>
<dbReference type="EMBL" id="BAAAQX010000007">
    <property type="protein sequence ID" value="GAA2207724.1"/>
    <property type="molecule type" value="Genomic_DNA"/>
</dbReference>
<dbReference type="Proteomes" id="UP001499843">
    <property type="component" value="Unassembled WGS sequence"/>
</dbReference>
<keyword evidence="4" id="KW-1185">Reference proteome</keyword>
<evidence type="ECO:0000256" key="2">
    <source>
        <dbReference type="SAM" id="Phobius"/>
    </source>
</evidence>
<gene>
    <name evidence="3" type="ORF">GCM10009850_031820</name>
</gene>
<evidence type="ECO:0000256" key="1">
    <source>
        <dbReference type="SAM" id="MobiDB-lite"/>
    </source>
</evidence>
<comment type="caution">
    <text evidence="3">The sequence shown here is derived from an EMBL/GenBank/DDBJ whole genome shotgun (WGS) entry which is preliminary data.</text>
</comment>
<keyword evidence="2" id="KW-0472">Membrane</keyword>
<organism evidence="3 4">
    <name type="scientific">Nonomuraea monospora</name>
    <dbReference type="NCBI Taxonomy" id="568818"/>
    <lineage>
        <taxon>Bacteria</taxon>
        <taxon>Bacillati</taxon>
        <taxon>Actinomycetota</taxon>
        <taxon>Actinomycetes</taxon>
        <taxon>Streptosporangiales</taxon>
        <taxon>Streptosporangiaceae</taxon>
        <taxon>Nonomuraea</taxon>
    </lineage>
</organism>
<reference evidence="3 4" key="1">
    <citation type="journal article" date="2019" name="Int. J. Syst. Evol. Microbiol.">
        <title>The Global Catalogue of Microorganisms (GCM) 10K type strain sequencing project: providing services to taxonomists for standard genome sequencing and annotation.</title>
        <authorList>
            <consortium name="The Broad Institute Genomics Platform"/>
            <consortium name="The Broad Institute Genome Sequencing Center for Infectious Disease"/>
            <person name="Wu L."/>
            <person name="Ma J."/>
        </authorList>
    </citation>
    <scope>NUCLEOTIDE SEQUENCE [LARGE SCALE GENOMIC DNA]</scope>
    <source>
        <strain evidence="3 4">JCM 16114</strain>
    </source>
</reference>
<dbReference type="RefSeq" id="WP_344475195.1">
    <property type="nucleotide sequence ID" value="NZ_BAAAQX010000007.1"/>
</dbReference>
<keyword evidence="2" id="KW-0812">Transmembrane</keyword>
<evidence type="ECO:0000313" key="3">
    <source>
        <dbReference type="EMBL" id="GAA2207724.1"/>
    </source>
</evidence>
<feature type="transmembrane region" description="Helical" evidence="2">
    <location>
        <begin position="147"/>
        <end position="169"/>
    </location>
</feature>
<feature type="transmembrane region" description="Helical" evidence="2">
    <location>
        <begin position="103"/>
        <end position="127"/>
    </location>
</feature>
<protein>
    <submittedName>
        <fullName evidence="3">Uncharacterized protein</fullName>
    </submittedName>
</protein>
<keyword evidence="2" id="KW-1133">Transmembrane helix</keyword>
<accession>A0ABN3CER8</accession>